<sequence length="43" mass="4490">MRLALVLLTTLGAAISFGAVAGWLAYGEAIFMNAVAEGWALCF</sequence>
<reference evidence="1 2" key="1">
    <citation type="journal article" date="2010" name="J. Bacteriol.">
        <title>Genome sequence of Fulvimarina pelagi HTCC2506T, a Mn(II)-oxidizing alphaproteobacterium possessing an aerobic anoxygenic photosynthetic gene cluster and Xanthorhodopsin.</title>
        <authorList>
            <person name="Kang I."/>
            <person name="Oh H.M."/>
            <person name="Lim S.I."/>
            <person name="Ferriera S."/>
            <person name="Giovannoni S.J."/>
            <person name="Cho J.C."/>
        </authorList>
    </citation>
    <scope>NUCLEOTIDE SEQUENCE [LARGE SCALE GENOMIC DNA]</scope>
    <source>
        <strain evidence="1 2">HTCC2506</strain>
    </source>
</reference>
<name>Q0G3E5_9HYPH</name>
<dbReference type="HOGENOM" id="CLU_3233991_0_0_5"/>
<dbReference type="RefSeq" id="WP_007068259.1">
    <property type="nucleotide sequence ID" value="NZ_DS022272.1"/>
</dbReference>
<accession>Q0G3E5</accession>
<dbReference type="AlphaFoldDB" id="Q0G3E5"/>
<evidence type="ECO:0000313" key="1">
    <source>
        <dbReference type="EMBL" id="EAU41886.1"/>
    </source>
</evidence>
<keyword evidence="2" id="KW-1185">Reference proteome</keyword>
<evidence type="ECO:0000313" key="2">
    <source>
        <dbReference type="Proteomes" id="UP000004310"/>
    </source>
</evidence>
<dbReference type="EMBL" id="AATP01000002">
    <property type="protein sequence ID" value="EAU41886.1"/>
    <property type="molecule type" value="Genomic_DNA"/>
</dbReference>
<dbReference type="STRING" id="217511.GCA_001463845_02759"/>
<proteinExistence type="predicted"/>
<gene>
    <name evidence="1" type="ORF">FP2506_15674</name>
</gene>
<dbReference type="Proteomes" id="UP000004310">
    <property type="component" value="Unassembled WGS sequence"/>
</dbReference>
<comment type="caution">
    <text evidence="1">The sequence shown here is derived from an EMBL/GenBank/DDBJ whole genome shotgun (WGS) entry which is preliminary data.</text>
</comment>
<organism evidence="1 2">
    <name type="scientific">Fulvimarina pelagi HTCC2506</name>
    <dbReference type="NCBI Taxonomy" id="314231"/>
    <lineage>
        <taxon>Bacteria</taxon>
        <taxon>Pseudomonadati</taxon>
        <taxon>Pseudomonadota</taxon>
        <taxon>Alphaproteobacteria</taxon>
        <taxon>Hyphomicrobiales</taxon>
        <taxon>Aurantimonadaceae</taxon>
        <taxon>Fulvimarina</taxon>
    </lineage>
</organism>
<protein>
    <submittedName>
        <fullName evidence="1">Uncharacterized protein</fullName>
    </submittedName>
</protein>